<dbReference type="Proteomes" id="UP000001197">
    <property type="component" value="Chromosome 7"/>
</dbReference>
<dbReference type="GeneID" id="6192622"/>
<organism evidence="2">
    <name type="scientific">Podospora anserina (strain S / ATCC MYA-4624 / DSM 980 / FGSC 10383)</name>
    <name type="common">Pleurage anserina</name>
    <dbReference type="NCBI Taxonomy" id="515849"/>
    <lineage>
        <taxon>Eukaryota</taxon>
        <taxon>Fungi</taxon>
        <taxon>Dikarya</taxon>
        <taxon>Ascomycota</taxon>
        <taxon>Pezizomycotina</taxon>
        <taxon>Sordariomycetes</taxon>
        <taxon>Sordariomycetidae</taxon>
        <taxon>Sordariales</taxon>
        <taxon>Podosporaceae</taxon>
        <taxon>Podospora</taxon>
        <taxon>Podospora anserina</taxon>
    </lineage>
</organism>
<evidence type="ECO:0000313" key="4">
    <source>
        <dbReference type="Proteomes" id="UP000001197"/>
    </source>
</evidence>
<evidence type="ECO:0000313" key="3">
    <source>
        <dbReference type="EMBL" id="CDP32316.1"/>
    </source>
</evidence>
<reference evidence="3" key="4">
    <citation type="submission" date="2014-09" db="EMBL/GenBank/DDBJ databases">
        <title>Maintaining two mating types: Structure of the mating type locus and its role in heterokaryosis in Podospora anserina.</title>
        <authorList>
            <person name="Grognet P."/>
            <person name="Bidard F."/>
            <person name="Kuchly C."/>
            <person name="Chan Ho Tong L."/>
            <person name="Coppin E."/>
            <person name="Ait Benkhali J."/>
            <person name="Couloux A."/>
            <person name="Wincker P."/>
            <person name="Debuchy R."/>
            <person name="Silar P."/>
        </authorList>
    </citation>
    <scope>NUCLEOTIDE SEQUENCE</scope>
</reference>
<dbReference type="VEuPathDB" id="FungiDB:PODANS_7_8200"/>
<feature type="domain" description="C2H2-type" evidence="1">
    <location>
        <begin position="102"/>
        <end position="123"/>
    </location>
</feature>
<name>B2AWS9_PODAN</name>
<dbReference type="EMBL" id="FO904942">
    <property type="protein sequence ID" value="CDP32316.1"/>
    <property type="molecule type" value="Genomic_DNA"/>
</dbReference>
<evidence type="ECO:0000259" key="1">
    <source>
        <dbReference type="PROSITE" id="PS00028"/>
    </source>
</evidence>
<gene>
    <name evidence="2" type="ORF">PODANS_7_8200</name>
</gene>
<dbReference type="InParanoid" id="B2AWS9"/>
<dbReference type="KEGG" id="pan:PODANSg5215"/>
<proteinExistence type="predicted"/>
<dbReference type="PANTHER" id="PTHR21354">
    <property type="entry name" value="ZINC FINGER PROTEIN 511"/>
    <property type="match status" value="1"/>
</dbReference>
<dbReference type="RefSeq" id="XP_001908180.1">
    <property type="nucleotide sequence ID" value="XM_001908145.1"/>
</dbReference>
<dbReference type="eggNOG" id="KOG4173">
    <property type="taxonomic scope" value="Eukaryota"/>
</dbReference>
<sequence>MGKRAREYDEAPADPGSAFTTVLLSISNGSEPLTKVPATSEPDPTATQVPAAKITELDPSLITTTKTNNPMPCSLPPHKEPITFSSYQEYESHYRNEHTNRCLECRKNFPSSHLLSLHISENHDAFSQVKRDKGERTVSPHAHPLPNTQISQFINPNSPHLSRSLLIQGLCQLSNHLFRQLHSCSTPVSTSSLGSRGMVLMGDGRCCLMRTRRAVIRKPTATATGGRVLRLSLQNLNSSTAKTARHLSTQKSQCQQPPNPRITRCKLNLLVLSASLMWKWMTSRLPCRLFSSCQEAYDLAVAKGPVSRNDSIYYTPSWTLFQHNNTKAGWRRLHRHIPSGIKYDKQETRREMNIVHS</sequence>
<dbReference type="EMBL" id="CU633900">
    <property type="protein sequence ID" value="CAP68853.1"/>
    <property type="molecule type" value="Genomic_DNA"/>
</dbReference>
<dbReference type="OrthoDB" id="18440at2759"/>
<evidence type="ECO:0000313" key="2">
    <source>
        <dbReference type="EMBL" id="CAP68853.1"/>
    </source>
</evidence>
<accession>B2AWS9</accession>
<dbReference type="PROSITE" id="PS00028">
    <property type="entry name" value="ZINC_FINGER_C2H2_1"/>
    <property type="match status" value="1"/>
</dbReference>
<reference evidence="2 4" key="1">
    <citation type="journal article" date="2008" name="Genome Biol.">
        <title>The genome sequence of the model ascomycete fungus Podospora anserina.</title>
        <authorList>
            <person name="Espagne E."/>
            <person name="Lespinet O."/>
            <person name="Malagnac F."/>
            <person name="Da Silva C."/>
            <person name="Jaillon O."/>
            <person name="Porcel B.M."/>
            <person name="Couloux A."/>
            <person name="Aury J.-M."/>
            <person name="Segurens B."/>
            <person name="Poulain J."/>
            <person name="Anthouard V."/>
            <person name="Grossetete S."/>
            <person name="Khalili H."/>
            <person name="Coppin E."/>
            <person name="Dequard-Chablat M."/>
            <person name="Picard M."/>
            <person name="Contamine V."/>
            <person name="Arnaise S."/>
            <person name="Bourdais A."/>
            <person name="Berteaux-Lecellier V."/>
            <person name="Gautheret D."/>
            <person name="de Vries R.P."/>
            <person name="Battaglia E."/>
            <person name="Coutinho P.M."/>
            <person name="Danchin E.G.J."/>
            <person name="Henrissat B."/>
            <person name="El Khoury R."/>
            <person name="Sainsard-Chanet A."/>
            <person name="Boivin A."/>
            <person name="Pinan-Lucarre B."/>
            <person name="Sellem C.H."/>
            <person name="Debuchy R."/>
            <person name="Wincker P."/>
            <person name="Weissenbach J."/>
            <person name="Silar P."/>
        </authorList>
    </citation>
    <scope>NUCLEOTIDE SEQUENCE [LARGE SCALE GENOMIC DNA]</scope>
    <source>
        <strain evidence="4">S / ATCC MYA-4624 / DSM 980 / FGSC 10383</strain>
        <strain evidence="2">S mat+</strain>
    </source>
</reference>
<dbReference type="InterPro" id="IPR039258">
    <property type="entry name" value="ZNF511"/>
</dbReference>
<keyword evidence="4" id="KW-1185">Reference proteome</keyword>
<reference evidence="2" key="2">
    <citation type="submission" date="2008-07" db="EMBL/GenBank/DDBJ databases">
        <authorList>
            <person name="Genoscope - CEA"/>
        </authorList>
    </citation>
    <scope>NUCLEOTIDE SEQUENCE</scope>
    <source>
        <strain evidence="2">S mat+</strain>
    </source>
</reference>
<dbReference type="HOGENOM" id="CLU_776401_0_0_1"/>
<dbReference type="PANTHER" id="PTHR21354:SF0">
    <property type="entry name" value="ZINC FINGER PROTEIN 511"/>
    <property type="match status" value="1"/>
</dbReference>
<dbReference type="AlphaFoldDB" id="B2AWS9"/>
<protein>
    <submittedName>
        <fullName evidence="2">Podospora anserina S mat+ genomic DNA chromosome 7, supercontig 1</fullName>
    </submittedName>
</protein>
<dbReference type="InterPro" id="IPR013087">
    <property type="entry name" value="Znf_C2H2_type"/>
</dbReference>
<reference evidence="4" key="3">
    <citation type="journal article" date="2014" name="Genetics">
        <title>Maintaining two mating types: Structure of the mating type locus and its role in heterokaryosis in Podospora anserina.</title>
        <authorList>
            <person name="Grognet P."/>
            <person name="Bidard F."/>
            <person name="Kuchly C."/>
            <person name="Tong L.C.H."/>
            <person name="Coppin E."/>
            <person name="Benkhali J.A."/>
            <person name="Couloux A."/>
            <person name="Wincker P."/>
            <person name="Debuchy R."/>
            <person name="Silar P."/>
        </authorList>
    </citation>
    <scope>GENOME REANNOTATION</scope>
    <source>
        <strain evidence="4">S / ATCC MYA-4624 / DSM 980 / FGSC 10383</strain>
    </source>
</reference>